<name>A0ABW4DUT8_9RHOB</name>
<gene>
    <name evidence="2" type="ORF">ACFQ5P_00690</name>
</gene>
<reference evidence="3" key="1">
    <citation type="journal article" date="2019" name="Int. J. Syst. Evol. Microbiol.">
        <title>The Global Catalogue of Microorganisms (GCM) 10K type strain sequencing project: providing services to taxonomists for standard genome sequencing and annotation.</title>
        <authorList>
            <consortium name="The Broad Institute Genomics Platform"/>
            <consortium name="The Broad Institute Genome Sequencing Center for Infectious Disease"/>
            <person name="Wu L."/>
            <person name="Ma J."/>
        </authorList>
    </citation>
    <scope>NUCLEOTIDE SEQUENCE [LARGE SCALE GENOMIC DNA]</scope>
    <source>
        <strain evidence="3">CCM 8875</strain>
    </source>
</reference>
<protein>
    <submittedName>
        <fullName evidence="2">GNAT family N-acetyltransferase</fullName>
    </submittedName>
</protein>
<dbReference type="InterPro" id="IPR016181">
    <property type="entry name" value="Acyl_CoA_acyltransferase"/>
</dbReference>
<dbReference type="EMBL" id="JBHTOQ010000003">
    <property type="protein sequence ID" value="MFD1479800.1"/>
    <property type="molecule type" value="Genomic_DNA"/>
</dbReference>
<dbReference type="Gene3D" id="3.40.630.30">
    <property type="match status" value="1"/>
</dbReference>
<organism evidence="2 3">
    <name type="scientific">Paracoccus nototheniae</name>
    <dbReference type="NCBI Taxonomy" id="2489002"/>
    <lineage>
        <taxon>Bacteria</taxon>
        <taxon>Pseudomonadati</taxon>
        <taxon>Pseudomonadota</taxon>
        <taxon>Alphaproteobacteria</taxon>
        <taxon>Rhodobacterales</taxon>
        <taxon>Paracoccaceae</taxon>
        <taxon>Paracoccus</taxon>
    </lineage>
</organism>
<feature type="domain" description="N-acetyltransferase" evidence="1">
    <location>
        <begin position="106"/>
        <end position="241"/>
    </location>
</feature>
<dbReference type="PROSITE" id="PS51186">
    <property type="entry name" value="GNAT"/>
    <property type="match status" value="1"/>
</dbReference>
<dbReference type="Pfam" id="PF00583">
    <property type="entry name" value="Acetyltransf_1"/>
    <property type="match status" value="1"/>
</dbReference>
<evidence type="ECO:0000259" key="1">
    <source>
        <dbReference type="PROSITE" id="PS51186"/>
    </source>
</evidence>
<dbReference type="InterPro" id="IPR000182">
    <property type="entry name" value="GNAT_dom"/>
</dbReference>
<accession>A0ABW4DUT8</accession>
<evidence type="ECO:0000313" key="3">
    <source>
        <dbReference type="Proteomes" id="UP001597302"/>
    </source>
</evidence>
<keyword evidence="3" id="KW-1185">Reference proteome</keyword>
<dbReference type="Proteomes" id="UP001597302">
    <property type="component" value="Unassembled WGS sequence"/>
</dbReference>
<sequence>MDRPDADLAAAFEATWPPARTVLCGGLEVGQGLGAGGRVSSARASGPWTPDDLAAAEAQHAAWGQPPLFRAWGDEGDLIAALTDRGYVADNPTLIMASPVAALTDRALPPVTAFAVWPPLAIQRQIWAAGNIGPARQAVMDLVPHPKAALLGRLRDRAAGAGFVAIHGPVAMVHAVEVLEGFRRQGLAGWMMRQAAFWAAEQGASRIGLAVSRANRGAAATYASLGFSPAGHYAYYLRPAG</sequence>
<comment type="caution">
    <text evidence="2">The sequence shown here is derived from an EMBL/GenBank/DDBJ whole genome shotgun (WGS) entry which is preliminary data.</text>
</comment>
<proteinExistence type="predicted"/>
<dbReference type="SUPFAM" id="SSF55729">
    <property type="entry name" value="Acyl-CoA N-acyltransferases (Nat)"/>
    <property type="match status" value="1"/>
</dbReference>
<dbReference type="CDD" id="cd04301">
    <property type="entry name" value="NAT_SF"/>
    <property type="match status" value="1"/>
</dbReference>
<evidence type="ECO:0000313" key="2">
    <source>
        <dbReference type="EMBL" id="MFD1479800.1"/>
    </source>
</evidence>
<dbReference type="RefSeq" id="WP_379105651.1">
    <property type="nucleotide sequence ID" value="NZ_JBHTOQ010000003.1"/>
</dbReference>